<dbReference type="SUPFAM" id="SSF54928">
    <property type="entry name" value="RNA-binding domain, RBD"/>
    <property type="match status" value="2"/>
</dbReference>
<feature type="domain" description="RRM" evidence="6">
    <location>
        <begin position="247"/>
        <end position="336"/>
    </location>
</feature>
<dbReference type="Gene3D" id="3.30.70.330">
    <property type="match status" value="3"/>
</dbReference>
<evidence type="ECO:0000256" key="4">
    <source>
        <dbReference type="ARBA" id="ARBA00023242"/>
    </source>
</evidence>
<dbReference type="GO" id="GO:0008266">
    <property type="term" value="F:poly(U) RNA binding"/>
    <property type="evidence" value="ECO:0007669"/>
    <property type="project" value="UniProtKB-ARBA"/>
</dbReference>
<dbReference type="GO" id="GO:0050686">
    <property type="term" value="P:negative regulation of mRNA processing"/>
    <property type="evidence" value="ECO:0007669"/>
    <property type="project" value="UniProtKB-ARBA"/>
</dbReference>
<protein>
    <submittedName>
        <fullName evidence="7">ELAV-like protein 3 like protein</fullName>
    </submittedName>
</protein>
<feature type="domain" description="RRM" evidence="6">
    <location>
        <begin position="10"/>
        <end position="88"/>
    </location>
</feature>
<dbReference type="Proteomes" id="UP000807504">
    <property type="component" value="Unassembled WGS sequence"/>
</dbReference>
<dbReference type="FunFam" id="3.30.70.330:FF:000205">
    <property type="entry name" value="Sex lethal, isoform B"/>
    <property type="match status" value="1"/>
</dbReference>
<dbReference type="SMART" id="SM00360">
    <property type="entry name" value="RRM"/>
    <property type="match status" value="3"/>
</dbReference>
<organism evidence="7 8">
    <name type="scientific">Argiope bruennichi</name>
    <name type="common">Wasp spider</name>
    <name type="synonym">Aranea bruennichi</name>
    <dbReference type="NCBI Taxonomy" id="94029"/>
    <lineage>
        <taxon>Eukaryota</taxon>
        <taxon>Metazoa</taxon>
        <taxon>Ecdysozoa</taxon>
        <taxon>Arthropoda</taxon>
        <taxon>Chelicerata</taxon>
        <taxon>Arachnida</taxon>
        <taxon>Araneae</taxon>
        <taxon>Araneomorphae</taxon>
        <taxon>Entelegynae</taxon>
        <taxon>Araneoidea</taxon>
        <taxon>Araneidae</taxon>
        <taxon>Argiope</taxon>
    </lineage>
</organism>
<feature type="domain" description="RRM" evidence="6">
    <location>
        <begin position="96"/>
        <end position="176"/>
    </location>
</feature>
<comment type="subcellular location">
    <subcellularLocation>
        <location evidence="1">Nucleus</location>
    </subcellularLocation>
</comment>
<dbReference type="GO" id="GO:0005634">
    <property type="term" value="C:nucleus"/>
    <property type="evidence" value="ECO:0007669"/>
    <property type="project" value="UniProtKB-SubCell"/>
</dbReference>
<proteinExistence type="predicted"/>
<name>A0A8T0EX93_ARGBR</name>
<reference evidence="7" key="1">
    <citation type="journal article" date="2020" name="bioRxiv">
        <title>Chromosome-level reference genome of the European wasp spider Argiope bruennichi: a resource for studies on range expansion and evolutionary adaptation.</title>
        <authorList>
            <person name="Sheffer M.M."/>
            <person name="Hoppe A."/>
            <person name="Krehenwinkel H."/>
            <person name="Uhl G."/>
            <person name="Kuss A.W."/>
            <person name="Jensen L."/>
            <person name="Jensen C."/>
            <person name="Gillespie R.G."/>
            <person name="Hoff K.J."/>
            <person name="Prost S."/>
        </authorList>
    </citation>
    <scope>NUCLEOTIDE SEQUENCE</scope>
</reference>
<evidence type="ECO:0000313" key="8">
    <source>
        <dbReference type="Proteomes" id="UP000807504"/>
    </source>
</evidence>
<dbReference type="GO" id="GO:0010629">
    <property type="term" value="P:negative regulation of gene expression"/>
    <property type="evidence" value="ECO:0007669"/>
    <property type="project" value="UniProtKB-ARBA"/>
</dbReference>
<dbReference type="InterPro" id="IPR000504">
    <property type="entry name" value="RRM_dom"/>
</dbReference>
<sequence>MENDANDAKTNLIVNYLPQMLSDNEFKNLFQSIGPLKAAKIVRHKATGYSYGFGFVEYTQEDDAARAIETLNGFQLQNKRIKVAYSRPGGDNIKNANLYLRGIPKNMTEDQLESIMAEFGEIIQVRLLKDATGNKNKGVGFVLFDQRKQAEDAIKKLNGQILEGGSEPLMIKYAEDNAKKVRAPMTANPLATPYVDPFAAPMGSRFGGGGPVRHSVQGRFRYNPMTNMGASYGYSAPSGLSVGNEGHILFVYNIGPDTDEKTLWQLFARYGTVQKVNVIREGATGAGKGYGFVTMPNYDEAVLAIESLNGVAFLASLYRCLLNLQNNSISIPLYFNFC</sequence>
<dbReference type="GO" id="GO:0009967">
    <property type="term" value="P:positive regulation of signal transduction"/>
    <property type="evidence" value="ECO:0007669"/>
    <property type="project" value="UniProtKB-ARBA"/>
</dbReference>
<keyword evidence="8" id="KW-1185">Reference proteome</keyword>
<dbReference type="EMBL" id="JABXBU010001863">
    <property type="protein sequence ID" value="KAF8782963.1"/>
    <property type="molecule type" value="Genomic_DNA"/>
</dbReference>
<dbReference type="PRINTS" id="PR00961">
    <property type="entry name" value="HUDSXLRNA"/>
</dbReference>
<dbReference type="Pfam" id="PF00076">
    <property type="entry name" value="RRM_1"/>
    <property type="match status" value="3"/>
</dbReference>
<evidence type="ECO:0000256" key="3">
    <source>
        <dbReference type="ARBA" id="ARBA00022884"/>
    </source>
</evidence>
<dbReference type="CDD" id="cd12649">
    <property type="entry name" value="RRM1_SXL"/>
    <property type="match status" value="1"/>
</dbReference>
<dbReference type="FunFam" id="3.30.70.330:FF:000383">
    <property type="entry name" value="Sex lethal, isoform D"/>
    <property type="match status" value="1"/>
</dbReference>
<dbReference type="InterPro" id="IPR035979">
    <property type="entry name" value="RBD_domain_sf"/>
</dbReference>
<keyword evidence="3 5" id="KW-0694">RNA-binding</keyword>
<comment type="caution">
    <text evidence="7">The sequence shown here is derived from an EMBL/GenBank/DDBJ whole genome shotgun (WGS) entry which is preliminary data.</text>
</comment>
<dbReference type="PROSITE" id="PS50102">
    <property type="entry name" value="RRM"/>
    <property type="match status" value="3"/>
</dbReference>
<gene>
    <name evidence="7" type="ORF">HNY73_013189</name>
</gene>
<evidence type="ECO:0000259" key="6">
    <source>
        <dbReference type="PROSITE" id="PS50102"/>
    </source>
</evidence>
<dbReference type="InterPro" id="IPR002343">
    <property type="entry name" value="Hud_Sxl_RNA"/>
</dbReference>
<evidence type="ECO:0000313" key="7">
    <source>
        <dbReference type="EMBL" id="KAF8782963.1"/>
    </source>
</evidence>
<reference evidence="7" key="2">
    <citation type="submission" date="2020-06" db="EMBL/GenBank/DDBJ databases">
        <authorList>
            <person name="Sheffer M."/>
        </authorList>
    </citation>
    <scope>NUCLEOTIDE SEQUENCE</scope>
</reference>
<keyword evidence="2" id="KW-0677">Repeat</keyword>
<dbReference type="InterPro" id="IPR012677">
    <property type="entry name" value="Nucleotide-bd_a/b_plait_sf"/>
</dbReference>
<dbReference type="AlphaFoldDB" id="A0A8T0EX93"/>
<evidence type="ECO:0000256" key="1">
    <source>
        <dbReference type="ARBA" id="ARBA00004123"/>
    </source>
</evidence>
<keyword evidence="4" id="KW-0539">Nucleus</keyword>
<dbReference type="GO" id="GO:1990904">
    <property type="term" value="C:ribonucleoprotein complex"/>
    <property type="evidence" value="ECO:0007669"/>
    <property type="project" value="InterPro"/>
</dbReference>
<dbReference type="PANTHER" id="PTHR10352">
    <property type="entry name" value="EUKARYOTIC TRANSLATION INITIATION FACTOR 3 SUBUNIT G"/>
    <property type="match status" value="1"/>
</dbReference>
<dbReference type="GO" id="GO:0005737">
    <property type="term" value="C:cytoplasm"/>
    <property type="evidence" value="ECO:0007669"/>
    <property type="project" value="UniProtKB-ARBA"/>
</dbReference>
<dbReference type="GO" id="GO:0003729">
    <property type="term" value="F:mRNA binding"/>
    <property type="evidence" value="ECO:0007669"/>
    <property type="project" value="UniProtKB-ARBA"/>
</dbReference>
<accession>A0A8T0EX93</accession>
<evidence type="ECO:0000256" key="5">
    <source>
        <dbReference type="PROSITE-ProRule" id="PRU00176"/>
    </source>
</evidence>
<evidence type="ECO:0000256" key="2">
    <source>
        <dbReference type="ARBA" id="ARBA00022737"/>
    </source>
</evidence>